<dbReference type="Pfam" id="PF12680">
    <property type="entry name" value="SnoaL_2"/>
    <property type="match status" value="1"/>
</dbReference>
<evidence type="ECO:0000313" key="2">
    <source>
        <dbReference type="EMBL" id="AII11019.1"/>
    </source>
</evidence>
<geneLocation type="plasmid" evidence="2 3">
    <name>pPDG2</name>
</geneLocation>
<name>A0A076F5R6_RHOOP</name>
<dbReference type="Gene3D" id="3.10.450.50">
    <property type="match status" value="1"/>
</dbReference>
<dbReference type="InterPro" id="IPR032710">
    <property type="entry name" value="NTF2-like_dom_sf"/>
</dbReference>
<feature type="domain" description="SnoaL-like" evidence="1">
    <location>
        <begin position="10"/>
        <end position="107"/>
    </location>
</feature>
<gene>
    <name evidence="2" type="ORF">EP51_43815</name>
</gene>
<organism evidence="2 3">
    <name type="scientific">Rhodococcus opacus</name>
    <name type="common">Nocardia opaca</name>
    <dbReference type="NCBI Taxonomy" id="37919"/>
    <lineage>
        <taxon>Bacteria</taxon>
        <taxon>Bacillati</taxon>
        <taxon>Actinomycetota</taxon>
        <taxon>Actinomycetes</taxon>
        <taxon>Mycobacteriales</taxon>
        <taxon>Nocardiaceae</taxon>
        <taxon>Rhodococcus</taxon>
    </lineage>
</organism>
<reference evidence="2 3" key="1">
    <citation type="submission" date="2014-07" db="EMBL/GenBank/DDBJ databases">
        <title>Genome Sequence of Rhodococcus opacus Strain R7, a Biodegrader of Mono- and Polycyclic Aromatic Hydrocarbons.</title>
        <authorList>
            <person name="Di Gennaro P."/>
            <person name="Zampolli J."/>
            <person name="Presti I."/>
            <person name="Cappelletti M."/>
            <person name="D'Ursi P."/>
            <person name="Orro A."/>
            <person name="Mezzelani A."/>
            <person name="Milanesi L."/>
        </authorList>
    </citation>
    <scope>NUCLEOTIDE SEQUENCE [LARGE SCALE GENOMIC DNA]</scope>
    <source>
        <strain evidence="2 3">R7</strain>
        <plasmid evidence="2">pPDG2</plasmid>
    </source>
</reference>
<evidence type="ECO:0000313" key="3">
    <source>
        <dbReference type="Proteomes" id="UP000028488"/>
    </source>
</evidence>
<dbReference type="AlphaFoldDB" id="A0A076F5R6"/>
<protein>
    <recommendedName>
        <fullName evidence="1">SnoaL-like domain-containing protein</fullName>
    </recommendedName>
</protein>
<proteinExistence type="predicted"/>
<keyword evidence="2" id="KW-0614">Plasmid</keyword>
<evidence type="ECO:0000259" key="1">
    <source>
        <dbReference type="Pfam" id="PF12680"/>
    </source>
</evidence>
<sequence length="121" mass="13458">MTTSTRNAAEVFAIVDSLDVPSFAQLFTETGKLVFANCEPFIGRAQIAEGTSAFFATIAGMHHTIVNEWQVEDTTIIELQVTYDRLDGKTADIPVVSIWHRTPEGLIDDYRVYFDLAPVFA</sequence>
<dbReference type="Proteomes" id="UP000028488">
    <property type="component" value="Plasmid pPDG2"/>
</dbReference>
<accession>A0A076F5R6</accession>
<dbReference type="InterPro" id="IPR037401">
    <property type="entry name" value="SnoaL-like"/>
</dbReference>
<dbReference type="SUPFAM" id="SSF54427">
    <property type="entry name" value="NTF2-like"/>
    <property type="match status" value="1"/>
</dbReference>
<dbReference type="RefSeq" id="WP_087562450.1">
    <property type="nucleotide sequence ID" value="NZ_CP008949.1"/>
</dbReference>
<dbReference type="EMBL" id="CP008949">
    <property type="protein sequence ID" value="AII11019.1"/>
    <property type="molecule type" value="Genomic_DNA"/>
</dbReference>